<keyword evidence="1" id="KW-1133">Transmembrane helix</keyword>
<evidence type="ECO:0000313" key="3">
    <source>
        <dbReference type="Proteomes" id="UP000618445"/>
    </source>
</evidence>
<dbReference type="Proteomes" id="UP000618445">
    <property type="component" value="Unassembled WGS sequence"/>
</dbReference>
<accession>A0ABR8C9B0</accession>
<dbReference type="EMBL" id="JACJQY010000004">
    <property type="protein sequence ID" value="MBD2316004.1"/>
    <property type="molecule type" value="Genomic_DNA"/>
</dbReference>
<gene>
    <name evidence="2" type="ORF">H6G05_03960</name>
</gene>
<evidence type="ECO:0000313" key="2">
    <source>
        <dbReference type="EMBL" id="MBD2316004.1"/>
    </source>
</evidence>
<proteinExistence type="predicted"/>
<keyword evidence="3" id="KW-1185">Reference proteome</keyword>
<feature type="transmembrane region" description="Helical" evidence="1">
    <location>
        <begin position="36"/>
        <end position="54"/>
    </location>
</feature>
<keyword evidence="1" id="KW-0472">Membrane</keyword>
<reference evidence="2 3" key="1">
    <citation type="journal article" date="2020" name="ISME J.">
        <title>Comparative genomics reveals insights into cyanobacterial evolution and habitat adaptation.</title>
        <authorList>
            <person name="Chen M.Y."/>
            <person name="Teng W.K."/>
            <person name="Zhao L."/>
            <person name="Hu C.X."/>
            <person name="Zhou Y.K."/>
            <person name="Han B.P."/>
            <person name="Song L.R."/>
            <person name="Shu W.S."/>
        </authorList>
    </citation>
    <scope>NUCLEOTIDE SEQUENCE [LARGE SCALE GENOMIC DNA]</scope>
    <source>
        <strain evidence="2 3">FACHB-1050</strain>
    </source>
</reference>
<feature type="transmembrane region" description="Helical" evidence="1">
    <location>
        <begin position="12"/>
        <end position="29"/>
    </location>
</feature>
<protein>
    <recommendedName>
        <fullName evidence="4">Na+/H+ antiporter</fullName>
    </recommendedName>
</protein>
<organism evidence="2 3">
    <name type="scientific">Phormidium tenue FACHB-1050</name>
    <dbReference type="NCBI Taxonomy" id="2692857"/>
    <lineage>
        <taxon>Bacteria</taxon>
        <taxon>Bacillati</taxon>
        <taxon>Cyanobacteriota</taxon>
        <taxon>Cyanophyceae</taxon>
        <taxon>Oscillatoriophycideae</taxon>
        <taxon>Oscillatoriales</taxon>
        <taxon>Oscillatoriaceae</taxon>
        <taxon>Phormidium</taxon>
    </lineage>
</organism>
<evidence type="ECO:0008006" key="4">
    <source>
        <dbReference type="Google" id="ProtNLM"/>
    </source>
</evidence>
<sequence>MDSFMSHRLTDWLFLVAAIVASMVIFSSLEKVARSLFVPFVVIAIGLIVAKVFFGLTPQHLWHESIYLIRRLGSSFF</sequence>
<name>A0ABR8C9B0_9CYAN</name>
<comment type="caution">
    <text evidence="2">The sequence shown here is derived from an EMBL/GenBank/DDBJ whole genome shotgun (WGS) entry which is preliminary data.</text>
</comment>
<keyword evidence="1" id="KW-0812">Transmembrane</keyword>
<dbReference type="RefSeq" id="WP_190576502.1">
    <property type="nucleotide sequence ID" value="NZ_CAWPQU010000034.1"/>
</dbReference>
<evidence type="ECO:0000256" key="1">
    <source>
        <dbReference type="SAM" id="Phobius"/>
    </source>
</evidence>